<evidence type="ECO:0000256" key="1">
    <source>
        <dbReference type="ARBA" id="ARBA00004141"/>
    </source>
</evidence>
<dbReference type="PANTHER" id="PTHR30028:SF0">
    <property type="entry name" value="PROTEIN ALUMINUM SENSITIVE 3"/>
    <property type="match status" value="1"/>
</dbReference>
<evidence type="ECO:0000256" key="3">
    <source>
        <dbReference type="ARBA" id="ARBA00022692"/>
    </source>
</evidence>
<comment type="similarity">
    <text evidence="2">Belongs to the UPF0014 family.</text>
</comment>
<evidence type="ECO:0000256" key="6">
    <source>
        <dbReference type="SAM" id="Phobius"/>
    </source>
</evidence>
<organism evidence="7 8">
    <name type="scientific">Speluncibacter jeojiensis</name>
    <dbReference type="NCBI Taxonomy" id="2710754"/>
    <lineage>
        <taxon>Bacteria</taxon>
        <taxon>Bacillati</taxon>
        <taxon>Actinomycetota</taxon>
        <taxon>Actinomycetes</taxon>
        <taxon>Mycobacteriales</taxon>
        <taxon>Speluncibacteraceae</taxon>
        <taxon>Speluncibacter</taxon>
    </lineage>
</organism>
<keyword evidence="3 6" id="KW-0812">Transmembrane</keyword>
<evidence type="ECO:0000256" key="2">
    <source>
        <dbReference type="ARBA" id="ARBA00005268"/>
    </source>
</evidence>
<feature type="transmembrane region" description="Helical" evidence="6">
    <location>
        <begin position="117"/>
        <end position="137"/>
    </location>
</feature>
<dbReference type="EMBL" id="JANRHA010000003">
    <property type="protein sequence ID" value="MDG3014280.1"/>
    <property type="molecule type" value="Genomic_DNA"/>
</dbReference>
<accession>A0A9X4LXP5</accession>
<dbReference type="InterPro" id="IPR005226">
    <property type="entry name" value="UPF0014_fam"/>
</dbReference>
<gene>
    <name evidence="7" type="ORF">NVS88_06885</name>
</gene>
<evidence type="ECO:0000256" key="5">
    <source>
        <dbReference type="ARBA" id="ARBA00023136"/>
    </source>
</evidence>
<proteinExistence type="inferred from homology"/>
<keyword evidence="4 6" id="KW-1133">Transmembrane helix</keyword>
<comment type="subcellular location">
    <subcellularLocation>
        <location evidence="1">Membrane</location>
        <topology evidence="1">Multi-pass membrane protein</topology>
    </subcellularLocation>
</comment>
<feature type="transmembrane region" description="Helical" evidence="6">
    <location>
        <begin position="89"/>
        <end position="111"/>
    </location>
</feature>
<name>A0A9X4LXP5_9ACTN</name>
<evidence type="ECO:0000313" key="8">
    <source>
        <dbReference type="Proteomes" id="UP001152755"/>
    </source>
</evidence>
<dbReference type="RefSeq" id="WP_277832212.1">
    <property type="nucleotide sequence ID" value="NZ_JAAIVF010000002.1"/>
</dbReference>
<keyword evidence="8" id="KW-1185">Reference proteome</keyword>
<feature type="transmembrane region" description="Helical" evidence="6">
    <location>
        <begin position="57"/>
        <end position="77"/>
    </location>
</feature>
<feature type="transmembrane region" description="Helical" evidence="6">
    <location>
        <begin position="212"/>
        <end position="233"/>
    </location>
</feature>
<evidence type="ECO:0000256" key="4">
    <source>
        <dbReference type="ARBA" id="ARBA00022989"/>
    </source>
</evidence>
<dbReference type="GO" id="GO:0005886">
    <property type="term" value="C:plasma membrane"/>
    <property type="evidence" value="ECO:0007669"/>
    <property type="project" value="TreeGrafter"/>
</dbReference>
<sequence>MTEYVRLGVGLVILAAIAVTVLTVAGVPQRRAVLTASLRAVVQLTIIAAALRGVFAAPWAVVLVMSVMFGVSTFTAARRLRVHSGAARAVVLSCAAGASVTIAIIVGMPTLDRDVRTLVAVSGIVFGNCMVAAVLTGRRLTEGLVSRRDEVEGWLAIGATARQAVLPIARYSVFEALVPGLDQTRTVGLVTLPGAFVGALLGGASASAAAKFQIVVLVGLLCAQSITATALAWQLGAPRTLPEPEHAQ</sequence>
<evidence type="ECO:0000313" key="7">
    <source>
        <dbReference type="EMBL" id="MDG3014280.1"/>
    </source>
</evidence>
<comment type="caution">
    <text evidence="7">The sequence shown here is derived from an EMBL/GenBank/DDBJ whole genome shotgun (WGS) entry which is preliminary data.</text>
</comment>
<dbReference type="AlphaFoldDB" id="A0A9X4LXP5"/>
<dbReference type="PANTHER" id="PTHR30028">
    <property type="entry name" value="UPF0014 INNER MEMBRANE PROTEIN YBBM-RELATED"/>
    <property type="match status" value="1"/>
</dbReference>
<keyword evidence="5 6" id="KW-0472">Membrane</keyword>
<protein>
    <submittedName>
        <fullName evidence="7">ABC transporter permease</fullName>
    </submittedName>
</protein>
<dbReference type="Proteomes" id="UP001152755">
    <property type="component" value="Unassembled WGS sequence"/>
</dbReference>
<dbReference type="Pfam" id="PF03649">
    <property type="entry name" value="UPF0014"/>
    <property type="match status" value="1"/>
</dbReference>
<reference evidence="7" key="1">
    <citation type="submission" date="2022-08" db="EMBL/GenBank/DDBJ databases">
        <title>Genome analysis of Corynebacteriales strain.</title>
        <authorList>
            <person name="Lee S.D."/>
        </authorList>
    </citation>
    <scope>NUCLEOTIDE SEQUENCE</scope>
    <source>
        <strain evidence="7">D3-21</strain>
    </source>
</reference>
<feature type="transmembrane region" description="Helical" evidence="6">
    <location>
        <begin position="6"/>
        <end position="25"/>
    </location>
</feature>